<accession>T0YEF0</accession>
<organism evidence="1">
    <name type="scientific">mine drainage metagenome</name>
    <dbReference type="NCBI Taxonomy" id="410659"/>
    <lineage>
        <taxon>unclassified sequences</taxon>
        <taxon>metagenomes</taxon>
        <taxon>ecological metagenomes</taxon>
    </lineage>
</organism>
<gene>
    <name evidence="1" type="ORF">B1B_17437</name>
</gene>
<sequence length="126" mass="14638">MMPPELDADIEHLRTEGFNIEPVEADQRIYLIFHGFTLGDAFRPSATDLMVFTSVQYPNAGFDMFWVGEDVSLASGGVPQAADQFESYLGRRWRRFSWHLNRPWNPSRDSLRTWICTVEERLRKGI</sequence>
<evidence type="ECO:0000313" key="1">
    <source>
        <dbReference type="EMBL" id="EQD33761.1"/>
    </source>
</evidence>
<dbReference type="InterPro" id="IPR025701">
    <property type="entry name" value="UBQ-conjugat_E2_E"/>
</dbReference>
<comment type="caution">
    <text evidence="1">The sequence shown here is derived from an EMBL/GenBank/DDBJ whole genome shotgun (WGS) entry which is preliminary data.</text>
</comment>
<reference evidence="1" key="2">
    <citation type="journal article" date="2014" name="ISME J.">
        <title>Microbial stratification in low pH oxic and suboxic macroscopic growths along an acid mine drainage.</title>
        <authorList>
            <person name="Mendez-Garcia C."/>
            <person name="Mesa V."/>
            <person name="Sprenger R.R."/>
            <person name="Richter M."/>
            <person name="Diez M.S."/>
            <person name="Solano J."/>
            <person name="Bargiela R."/>
            <person name="Golyshina O.V."/>
            <person name="Manteca A."/>
            <person name="Ramos J.L."/>
            <person name="Gallego J.R."/>
            <person name="Llorente I."/>
            <person name="Martins Dos Santos V.A."/>
            <person name="Jensen O.N."/>
            <person name="Pelaez A.I."/>
            <person name="Sanchez J."/>
            <person name="Ferrer M."/>
        </authorList>
    </citation>
    <scope>NUCLEOTIDE SEQUENCE</scope>
</reference>
<dbReference type="AlphaFoldDB" id="T0YEF0"/>
<dbReference type="Pfam" id="PF14462">
    <property type="entry name" value="Prok-E2_E"/>
    <property type="match status" value="1"/>
</dbReference>
<name>T0YEF0_9ZZZZ</name>
<dbReference type="EMBL" id="AUZY01011644">
    <property type="protein sequence ID" value="EQD33761.1"/>
    <property type="molecule type" value="Genomic_DNA"/>
</dbReference>
<proteinExistence type="predicted"/>
<protein>
    <submittedName>
        <fullName evidence="1">Uncharacterized protein</fullName>
    </submittedName>
</protein>
<reference evidence="1" key="1">
    <citation type="submission" date="2013-08" db="EMBL/GenBank/DDBJ databases">
        <authorList>
            <person name="Mendez C."/>
            <person name="Richter M."/>
            <person name="Ferrer M."/>
            <person name="Sanchez J."/>
        </authorList>
    </citation>
    <scope>NUCLEOTIDE SEQUENCE</scope>
</reference>